<dbReference type="Proteomes" id="UP000663860">
    <property type="component" value="Unassembled WGS sequence"/>
</dbReference>
<keyword evidence="1" id="KW-0175">Coiled coil</keyword>
<sequence length="276" mass="32460">MLIRNNINPTEKSLIDPMSTNLYEQQTSTMMTHYNDLIRQQDQQLNTYKHQEKQFNQELDTYKMKVMDLEQKLQEIKDQYALLRISSKQGPDAHNELRAICEQQRVELEYLRNVMTQQQYSTMTQPVENGVEQLNLNNHENHNIHNDGRVQVGERAALTARITELQEKINTFDEKYAAQNDEIARLQLENGVLQEKITNEKRKVSILENLESQMQGSLDEKTRLDNEYQKLNNIYQQTLTEQNDLLVLCSTYEDQLTTCRNIIQSTVLPVNRIILQ</sequence>
<protein>
    <submittedName>
        <fullName evidence="2">Uncharacterized protein</fullName>
    </submittedName>
</protein>
<dbReference type="AlphaFoldDB" id="A0A814RWN8"/>
<feature type="coiled-coil region" evidence="1">
    <location>
        <begin position="38"/>
        <end position="86"/>
    </location>
</feature>
<dbReference type="EMBL" id="CAJNOE010000311">
    <property type="protein sequence ID" value="CAF1139375.1"/>
    <property type="molecule type" value="Genomic_DNA"/>
</dbReference>
<evidence type="ECO:0000313" key="2">
    <source>
        <dbReference type="EMBL" id="CAF1139375.1"/>
    </source>
</evidence>
<evidence type="ECO:0000256" key="1">
    <source>
        <dbReference type="SAM" id="Coils"/>
    </source>
</evidence>
<comment type="caution">
    <text evidence="2">The sequence shown here is derived from an EMBL/GenBank/DDBJ whole genome shotgun (WGS) entry which is preliminary data.</text>
</comment>
<reference evidence="2" key="1">
    <citation type="submission" date="2021-02" db="EMBL/GenBank/DDBJ databases">
        <authorList>
            <person name="Nowell W R."/>
        </authorList>
    </citation>
    <scope>NUCLEOTIDE SEQUENCE</scope>
</reference>
<name>A0A814RWN8_9BILA</name>
<gene>
    <name evidence="2" type="ORF">IZO911_LOCUS25137</name>
</gene>
<feature type="coiled-coil region" evidence="1">
    <location>
        <begin position="155"/>
        <end position="241"/>
    </location>
</feature>
<evidence type="ECO:0000313" key="3">
    <source>
        <dbReference type="Proteomes" id="UP000663860"/>
    </source>
</evidence>
<organism evidence="2 3">
    <name type="scientific">Adineta steineri</name>
    <dbReference type="NCBI Taxonomy" id="433720"/>
    <lineage>
        <taxon>Eukaryota</taxon>
        <taxon>Metazoa</taxon>
        <taxon>Spiralia</taxon>
        <taxon>Gnathifera</taxon>
        <taxon>Rotifera</taxon>
        <taxon>Eurotatoria</taxon>
        <taxon>Bdelloidea</taxon>
        <taxon>Adinetida</taxon>
        <taxon>Adinetidae</taxon>
        <taxon>Adineta</taxon>
    </lineage>
</organism>
<accession>A0A814RWN8</accession>
<proteinExistence type="predicted"/>